<evidence type="ECO:0000256" key="1">
    <source>
        <dbReference type="SAM" id="MobiDB-lite"/>
    </source>
</evidence>
<gene>
    <name evidence="2" type="ORF">BINDI_0916</name>
</gene>
<dbReference type="HOGENOM" id="CLU_2566970_0_0_11"/>
<keyword evidence="3" id="KW-1185">Reference proteome</keyword>
<evidence type="ECO:0000313" key="3">
    <source>
        <dbReference type="Proteomes" id="UP000028569"/>
    </source>
</evidence>
<proteinExistence type="predicted"/>
<feature type="compositionally biased region" description="Basic and acidic residues" evidence="1">
    <location>
        <begin position="10"/>
        <end position="20"/>
    </location>
</feature>
<name>A0A087VV21_9BIFI</name>
<dbReference type="KEGG" id="bii:BINDI_0916"/>
<dbReference type="AlphaFoldDB" id="A0A087VV21"/>
<dbReference type="EMBL" id="CP006018">
    <property type="protein sequence ID" value="AIC92181.1"/>
    <property type="molecule type" value="Genomic_DNA"/>
</dbReference>
<feature type="region of interest" description="Disordered" evidence="1">
    <location>
        <begin position="1"/>
        <end position="47"/>
    </location>
</feature>
<protein>
    <submittedName>
        <fullName evidence="2">Uncharacterized protein</fullName>
    </submittedName>
</protein>
<organism evidence="2 3">
    <name type="scientific">Bifidobacterium [indicum] DSM 20214 = LMG 11587</name>
    <dbReference type="NCBI Taxonomy" id="1341694"/>
    <lineage>
        <taxon>Bacteria</taxon>
        <taxon>Bacillati</taxon>
        <taxon>Actinomycetota</taxon>
        <taxon>Actinomycetes</taxon>
        <taxon>Bifidobacteriales</taxon>
        <taxon>Bifidobacteriaceae</taxon>
        <taxon>Bifidobacterium</taxon>
    </lineage>
</organism>
<reference evidence="2 3" key="1">
    <citation type="journal article" date="2014" name="Appl. Environ. Microbiol.">
        <title>Genomic encyclopedia of type strains of the genus Bifidobacterium.</title>
        <authorList>
            <person name="Milani C."/>
            <person name="Lugli G.A."/>
            <person name="Duranti S."/>
            <person name="Turroni F."/>
            <person name="Bottacini F."/>
            <person name="Mangifesta M."/>
            <person name="Sanchez B."/>
            <person name="Viappiani A."/>
            <person name="Mancabelli L."/>
            <person name="Taminiau B."/>
            <person name="Delcenserie V."/>
            <person name="Barrangou R."/>
            <person name="Margolles A."/>
            <person name="van Sinderen D."/>
            <person name="Ventura M."/>
        </authorList>
    </citation>
    <scope>NUCLEOTIDE SEQUENCE [LARGE SCALE GENOMIC DNA]</scope>
    <source>
        <strain evidence="2 3">LMG 11587</strain>
    </source>
</reference>
<dbReference type="Proteomes" id="UP000028569">
    <property type="component" value="Chromosome"/>
</dbReference>
<accession>A0A087VV21</accession>
<evidence type="ECO:0000313" key="2">
    <source>
        <dbReference type="EMBL" id="AIC92181.1"/>
    </source>
</evidence>
<sequence length="81" mass="8705">MIRRKTLHGNTDEGDIKSHGESGSGMQERQQVLALGLAGSSSAGGGERGVDYGMVVFHRLGRGEANMDQYVPMDWIRSPAS</sequence>